<dbReference type="GO" id="GO:0004497">
    <property type="term" value="F:monooxygenase activity"/>
    <property type="evidence" value="ECO:0007669"/>
    <property type="project" value="InterPro"/>
</dbReference>
<dbReference type="AlphaFoldDB" id="A0A6B3QDU2"/>
<name>A0A6B3QDU2_STRTE</name>
<sequence>MPVASGGFPLVGHRPAVAVQRLAFFERVRSEGPVLRLRMGRTPTFLVNDHLMAREILGDGGDTFARGQFFSKVRPLVGNGLGSSDGAFHLRQRRMVQPAFSHEHPGYDVDALLGGIKAQVDSWRPGAVVDMAREMDALANALINTALFSSDKVTGDADTIRDTIADFIAGVGVRSVVPSDLVDKLPTPANRRFIRARDRLEEALASIINRYQTDPQDHGQG</sequence>
<dbReference type="Gene3D" id="1.10.630.10">
    <property type="entry name" value="Cytochrome P450"/>
    <property type="match status" value="1"/>
</dbReference>
<dbReference type="RefSeq" id="WP_161380853.1">
    <property type="nucleotide sequence ID" value="NZ_JAAIFS010000001.1"/>
</dbReference>
<protein>
    <submittedName>
        <fullName evidence="2">Cytochrome P450</fullName>
    </submittedName>
</protein>
<dbReference type="InterPro" id="IPR036396">
    <property type="entry name" value="Cyt_P450_sf"/>
</dbReference>
<organism evidence="2">
    <name type="scientific">Streptomyces tendae</name>
    <dbReference type="NCBI Taxonomy" id="1932"/>
    <lineage>
        <taxon>Bacteria</taxon>
        <taxon>Bacillati</taxon>
        <taxon>Actinomycetota</taxon>
        <taxon>Actinomycetes</taxon>
        <taxon>Kitasatosporales</taxon>
        <taxon>Streptomycetaceae</taxon>
        <taxon>Streptomyces</taxon>
    </lineage>
</organism>
<gene>
    <name evidence="1" type="ORF">ACH3YB_29580</name>
    <name evidence="2" type="ORF">GUR47_00435</name>
</gene>
<dbReference type="Pfam" id="PF00067">
    <property type="entry name" value="p450"/>
    <property type="match status" value="1"/>
</dbReference>
<comment type="caution">
    <text evidence="2">The sequence shown here is derived from an EMBL/GenBank/DDBJ whole genome shotgun (WGS) entry which is preliminary data.</text>
</comment>
<dbReference type="SUPFAM" id="SSF48264">
    <property type="entry name" value="Cytochrome P450"/>
    <property type="match status" value="1"/>
</dbReference>
<dbReference type="EMBL" id="JAAIFS010000001">
    <property type="protein sequence ID" value="NEV85167.1"/>
    <property type="molecule type" value="Genomic_DNA"/>
</dbReference>
<dbReference type="EMBL" id="JBIQWK010000010">
    <property type="protein sequence ID" value="MFI0575791.1"/>
    <property type="molecule type" value="Genomic_DNA"/>
</dbReference>
<evidence type="ECO:0000313" key="1">
    <source>
        <dbReference type="EMBL" id="MFI0575791.1"/>
    </source>
</evidence>
<reference evidence="1 3" key="2">
    <citation type="submission" date="2024-10" db="EMBL/GenBank/DDBJ databases">
        <authorList>
            <person name="Wannawong T."/>
            <person name="Kuncharoen N."/>
            <person name="Mhuantong W."/>
        </authorList>
    </citation>
    <scope>NUCLEOTIDE SEQUENCE [LARGE SCALE GENOMIC DNA]</scope>
    <source>
        <strain evidence="1 3">CALK1-4</strain>
    </source>
</reference>
<dbReference type="GO" id="GO:0020037">
    <property type="term" value="F:heme binding"/>
    <property type="evidence" value="ECO:0007669"/>
    <property type="project" value="InterPro"/>
</dbReference>
<reference evidence="2" key="1">
    <citation type="journal article" date="2020" name="Microorganisms">
        <title>Isolation, Genomic and Metabolomic Characterization of Streptomyces tendae VITAKN with Quorum Sensing Inhibitory Activity from Southern India.</title>
        <authorList>
            <person name="Ishaque N.M."/>
            <person name="Burgsdorf I."/>
            <person name="Limlingan Malit J.J."/>
            <person name="Saha S."/>
            <person name="Teta R."/>
            <person name="Ewe D."/>
            <person name="Kannabiran K."/>
            <person name="Hrouzek P."/>
            <person name="Steindler L."/>
            <person name="Costantino V."/>
            <person name="Saurav K."/>
        </authorList>
    </citation>
    <scope>NUCLEOTIDE SEQUENCE</scope>
    <source>
        <strain evidence="2">VITAKN</strain>
    </source>
</reference>
<dbReference type="GO" id="GO:0016705">
    <property type="term" value="F:oxidoreductase activity, acting on paired donors, with incorporation or reduction of molecular oxygen"/>
    <property type="evidence" value="ECO:0007669"/>
    <property type="project" value="InterPro"/>
</dbReference>
<dbReference type="Proteomes" id="UP001610810">
    <property type="component" value="Unassembled WGS sequence"/>
</dbReference>
<dbReference type="InterPro" id="IPR001128">
    <property type="entry name" value="Cyt_P450"/>
</dbReference>
<accession>A0A6B3QDU2</accession>
<keyword evidence="3" id="KW-1185">Reference proteome</keyword>
<evidence type="ECO:0000313" key="3">
    <source>
        <dbReference type="Proteomes" id="UP001610810"/>
    </source>
</evidence>
<dbReference type="GO" id="GO:0005506">
    <property type="term" value="F:iron ion binding"/>
    <property type="evidence" value="ECO:0007669"/>
    <property type="project" value="InterPro"/>
</dbReference>
<proteinExistence type="predicted"/>
<evidence type="ECO:0000313" key="2">
    <source>
        <dbReference type="EMBL" id="NEV85167.1"/>
    </source>
</evidence>